<dbReference type="EMBL" id="LAZR01041751">
    <property type="protein sequence ID" value="KKL11202.1"/>
    <property type="molecule type" value="Genomic_DNA"/>
</dbReference>
<dbReference type="AlphaFoldDB" id="A0A0F9BBK7"/>
<name>A0A0F9BBK7_9ZZZZ</name>
<reference evidence="2" key="1">
    <citation type="journal article" date="2015" name="Nature">
        <title>Complex archaea that bridge the gap between prokaryotes and eukaryotes.</title>
        <authorList>
            <person name="Spang A."/>
            <person name="Saw J.H."/>
            <person name="Jorgensen S.L."/>
            <person name="Zaremba-Niedzwiedzka K."/>
            <person name="Martijn J."/>
            <person name="Lind A.E."/>
            <person name="van Eijk R."/>
            <person name="Schleper C."/>
            <person name="Guy L."/>
            <person name="Ettema T.J."/>
        </authorList>
    </citation>
    <scope>NUCLEOTIDE SEQUENCE</scope>
</reference>
<comment type="caution">
    <text evidence="2">The sequence shown here is derived from an EMBL/GenBank/DDBJ whole genome shotgun (WGS) entry which is preliminary data.</text>
</comment>
<protein>
    <submittedName>
        <fullName evidence="2">Uncharacterized protein</fullName>
    </submittedName>
</protein>
<accession>A0A0F9BBK7</accession>
<evidence type="ECO:0000313" key="2">
    <source>
        <dbReference type="EMBL" id="KKL11202.1"/>
    </source>
</evidence>
<organism evidence="2">
    <name type="scientific">marine sediment metagenome</name>
    <dbReference type="NCBI Taxonomy" id="412755"/>
    <lineage>
        <taxon>unclassified sequences</taxon>
        <taxon>metagenomes</taxon>
        <taxon>ecological metagenomes</taxon>
    </lineage>
</organism>
<proteinExistence type="predicted"/>
<sequence length="102" mass="11731">MTVQLETNIKRFRGLSTDVKPGHDRDQIGDALQTPPVGSVFTETETGRRFIWRGSWPWVRQEQTIEAILERLIEVNSRILATLVATQRGHVQYSWGNEVEPE</sequence>
<gene>
    <name evidence="2" type="ORF">LCGC14_2548190</name>
</gene>
<feature type="region of interest" description="Disordered" evidence="1">
    <location>
        <begin position="16"/>
        <end position="39"/>
    </location>
</feature>
<evidence type="ECO:0000256" key="1">
    <source>
        <dbReference type="SAM" id="MobiDB-lite"/>
    </source>
</evidence>